<protein>
    <recommendedName>
        <fullName evidence="2">DRBM domain-containing protein</fullName>
    </recommendedName>
</protein>
<dbReference type="Gene3D" id="3.30.160.20">
    <property type="match status" value="1"/>
</dbReference>
<evidence type="ECO:0000313" key="4">
    <source>
        <dbReference type="Proteomes" id="UP000030651"/>
    </source>
</evidence>
<organism evidence="3 4">
    <name type="scientific">Pestalotiopsis fici (strain W106-1 / CGMCC3.15140)</name>
    <dbReference type="NCBI Taxonomy" id="1229662"/>
    <lineage>
        <taxon>Eukaryota</taxon>
        <taxon>Fungi</taxon>
        <taxon>Dikarya</taxon>
        <taxon>Ascomycota</taxon>
        <taxon>Pezizomycotina</taxon>
        <taxon>Sordariomycetes</taxon>
        <taxon>Xylariomycetidae</taxon>
        <taxon>Amphisphaeriales</taxon>
        <taxon>Sporocadaceae</taxon>
        <taxon>Pestalotiopsis</taxon>
    </lineage>
</organism>
<dbReference type="Pfam" id="PF00035">
    <property type="entry name" value="dsrm"/>
    <property type="match status" value="1"/>
</dbReference>
<dbReference type="OrthoDB" id="5274873at2759"/>
<dbReference type="AlphaFoldDB" id="W3XHJ2"/>
<gene>
    <name evidence="3" type="ORF">PFICI_03573</name>
</gene>
<dbReference type="InParanoid" id="W3XHJ2"/>
<dbReference type="KEGG" id="pfy:PFICI_03573"/>
<keyword evidence="4" id="KW-1185">Reference proteome</keyword>
<proteinExistence type="predicted"/>
<dbReference type="EMBL" id="KI912110">
    <property type="protein sequence ID" value="ETS85548.1"/>
    <property type="molecule type" value="Genomic_DNA"/>
</dbReference>
<accession>W3XHJ2</accession>
<evidence type="ECO:0000256" key="1">
    <source>
        <dbReference type="SAM" id="MobiDB-lite"/>
    </source>
</evidence>
<dbReference type="RefSeq" id="XP_007830345.1">
    <property type="nucleotide sequence ID" value="XM_007832154.1"/>
</dbReference>
<sequence length="157" mass="17707">MAGFYMTNLQSLCQRRGWPDPTYECFRDGTGHQCMVLVNDHDYQTDITYESDYMAKENAAMVAWWNAGEQHSQSSKSPRRHTMSSISSSSKNHGNRSTKMSISAFSDDSGYGSVLSDSNLEDVPITQRFGKTVEKKDLNGIISPFLESLTRSFSEKH</sequence>
<feature type="domain" description="DRBM" evidence="2">
    <location>
        <begin position="5"/>
        <end position="64"/>
    </location>
</feature>
<dbReference type="GeneID" id="19268586"/>
<evidence type="ECO:0000259" key="2">
    <source>
        <dbReference type="Pfam" id="PF00035"/>
    </source>
</evidence>
<evidence type="ECO:0000313" key="3">
    <source>
        <dbReference type="EMBL" id="ETS85548.1"/>
    </source>
</evidence>
<dbReference type="InterPro" id="IPR014720">
    <property type="entry name" value="dsRBD_dom"/>
</dbReference>
<feature type="compositionally biased region" description="Polar residues" evidence="1">
    <location>
        <begin position="91"/>
        <end position="104"/>
    </location>
</feature>
<dbReference type="HOGENOM" id="CLU_1678535_0_0_1"/>
<feature type="region of interest" description="Disordered" evidence="1">
    <location>
        <begin position="68"/>
        <end position="104"/>
    </location>
</feature>
<dbReference type="Proteomes" id="UP000030651">
    <property type="component" value="Unassembled WGS sequence"/>
</dbReference>
<dbReference type="SUPFAM" id="SSF54768">
    <property type="entry name" value="dsRNA-binding domain-like"/>
    <property type="match status" value="1"/>
</dbReference>
<name>W3XHJ2_PESFW</name>
<reference evidence="4" key="1">
    <citation type="journal article" date="2015" name="BMC Genomics">
        <title>Genomic and transcriptomic analysis of the endophytic fungus Pestalotiopsis fici reveals its lifestyle and high potential for synthesis of natural products.</title>
        <authorList>
            <person name="Wang X."/>
            <person name="Zhang X."/>
            <person name="Liu L."/>
            <person name="Xiang M."/>
            <person name="Wang W."/>
            <person name="Sun X."/>
            <person name="Che Y."/>
            <person name="Guo L."/>
            <person name="Liu G."/>
            <person name="Guo L."/>
            <person name="Wang C."/>
            <person name="Yin W.B."/>
            <person name="Stadler M."/>
            <person name="Zhang X."/>
            <person name="Liu X."/>
        </authorList>
    </citation>
    <scope>NUCLEOTIDE SEQUENCE [LARGE SCALE GENOMIC DNA]</scope>
    <source>
        <strain evidence="4">W106-1 / CGMCC3.15140</strain>
    </source>
</reference>